<dbReference type="Proteomes" id="UP000245938">
    <property type="component" value="Unassembled WGS sequence"/>
</dbReference>
<accession>A0A2U3ALZ9</accession>
<name>A0A2U3ALZ9_9BACL</name>
<keyword evidence="2" id="KW-1185">Reference proteome</keyword>
<organism evidence="1 2">
    <name type="scientific">Kurthia sibirica</name>
    <dbReference type="NCBI Taxonomy" id="202750"/>
    <lineage>
        <taxon>Bacteria</taxon>
        <taxon>Bacillati</taxon>
        <taxon>Bacillota</taxon>
        <taxon>Bacilli</taxon>
        <taxon>Bacillales</taxon>
        <taxon>Caryophanaceae</taxon>
        <taxon>Kurthia</taxon>
    </lineage>
</organism>
<dbReference type="EMBL" id="QFVR01000008">
    <property type="protein sequence ID" value="PWI25541.1"/>
    <property type="molecule type" value="Genomic_DNA"/>
</dbReference>
<proteinExistence type="predicted"/>
<dbReference type="RefSeq" id="WP_109305900.1">
    <property type="nucleotide sequence ID" value="NZ_BJUF01000017.1"/>
</dbReference>
<gene>
    <name evidence="1" type="ORF">DEX24_08005</name>
</gene>
<evidence type="ECO:0000313" key="2">
    <source>
        <dbReference type="Proteomes" id="UP000245938"/>
    </source>
</evidence>
<dbReference type="AlphaFoldDB" id="A0A2U3ALZ9"/>
<protein>
    <submittedName>
        <fullName evidence="1">Uncharacterized protein</fullName>
    </submittedName>
</protein>
<reference evidence="1 2" key="1">
    <citation type="submission" date="2018-05" db="EMBL/GenBank/DDBJ databases">
        <title>Kurthia sibirica genome sequence.</title>
        <authorList>
            <person name="Maclea K.S."/>
            <person name="Goen A.E."/>
        </authorList>
    </citation>
    <scope>NUCLEOTIDE SEQUENCE [LARGE SCALE GENOMIC DNA]</scope>
    <source>
        <strain evidence="1 2">ATCC 49154</strain>
    </source>
</reference>
<comment type="caution">
    <text evidence="1">The sequence shown here is derived from an EMBL/GenBank/DDBJ whole genome shotgun (WGS) entry which is preliminary data.</text>
</comment>
<evidence type="ECO:0000313" key="1">
    <source>
        <dbReference type="EMBL" id="PWI25541.1"/>
    </source>
</evidence>
<sequence length="96" mass="10577">MAIINTRFKFSYLVGFIVTLTFSFSYFTETSKASAAGIEVGESNVNLSVDSPYSINQPDGSVIFFDSEKDYNSYLQNTGIRLMGSVAKLKNSSNFS</sequence>